<dbReference type="InterPro" id="IPR003825">
    <property type="entry name" value="Colicin-V_CvpA"/>
</dbReference>
<dbReference type="PRINTS" id="PR00834">
    <property type="entry name" value="PROTEASES2C"/>
</dbReference>
<evidence type="ECO:0000256" key="2">
    <source>
        <dbReference type="ARBA" id="ARBA00022692"/>
    </source>
</evidence>
<evidence type="ECO:0000256" key="5">
    <source>
        <dbReference type="SAM" id="Phobius"/>
    </source>
</evidence>
<dbReference type="EMBL" id="JBHSDL010000025">
    <property type="protein sequence ID" value="MFC4376789.1"/>
    <property type="molecule type" value="Genomic_DNA"/>
</dbReference>
<reference evidence="7" key="1">
    <citation type="journal article" date="2019" name="Int. J. Syst. Evol. Microbiol.">
        <title>The Global Catalogue of Microorganisms (GCM) 10K type strain sequencing project: providing services to taxonomists for standard genome sequencing and annotation.</title>
        <authorList>
            <consortium name="The Broad Institute Genomics Platform"/>
            <consortium name="The Broad Institute Genome Sequencing Center for Infectious Disease"/>
            <person name="Wu L."/>
            <person name="Ma J."/>
        </authorList>
    </citation>
    <scope>NUCLEOTIDE SEQUENCE [LARGE SCALE GENOMIC DNA]</scope>
    <source>
        <strain evidence="7">IBRC-M 10490</strain>
    </source>
</reference>
<keyword evidence="6" id="KW-0645">Protease</keyword>
<dbReference type="SUPFAM" id="SSF50494">
    <property type="entry name" value="Trypsin-like serine proteases"/>
    <property type="match status" value="1"/>
</dbReference>
<dbReference type="InterPro" id="IPR043504">
    <property type="entry name" value="Peptidase_S1_PA_chymotrypsin"/>
</dbReference>
<dbReference type="GO" id="GO:0006508">
    <property type="term" value="P:proteolysis"/>
    <property type="evidence" value="ECO:0007669"/>
    <property type="project" value="UniProtKB-KW"/>
</dbReference>
<dbReference type="GO" id="GO:0008233">
    <property type="term" value="F:peptidase activity"/>
    <property type="evidence" value="ECO:0007669"/>
    <property type="project" value="UniProtKB-KW"/>
</dbReference>
<dbReference type="PANTHER" id="PTHR43019:SF23">
    <property type="entry name" value="PROTEASE DO-LIKE 5, CHLOROPLASTIC"/>
    <property type="match status" value="1"/>
</dbReference>
<feature type="transmembrane region" description="Helical" evidence="5">
    <location>
        <begin position="103"/>
        <end position="121"/>
    </location>
</feature>
<dbReference type="Pfam" id="PF13365">
    <property type="entry name" value="Trypsin_2"/>
    <property type="match status" value="1"/>
</dbReference>
<dbReference type="Proteomes" id="UP001595844">
    <property type="component" value="Unassembled WGS sequence"/>
</dbReference>
<dbReference type="EC" id="3.4.21.-" evidence="6"/>
<name>A0ABV8VMI5_9NOCA</name>
<comment type="subcellular location">
    <subcellularLocation>
        <location evidence="1">Membrane</location>
        <topology evidence="1">Multi-pass membrane protein</topology>
    </subcellularLocation>
</comment>
<accession>A0ABV8VMI5</accession>
<keyword evidence="2 5" id="KW-0812">Transmembrane</keyword>
<sequence>MSASVWLDIAVVLIALVAASTGWRQGAVASALAFFGVALGAIAGILIAPHILKHLSEGRSRVLGGILLIVLLVIIGEVAGMVLGRAARSGLRHPVTRGVDSTVGAVLQAVTVLVAAWLLALPLSTNSQPGVAAAINGSRVLADVNAVAPNWLRKLPNDFAKLLDTSGLPDVIGPFGRAPIAAVEPPDPSVLASPVAASLQQSVLRIRGVAPSCQRALEGSGFVVAPERVMTNAHVVAGTTSVAVDTARGPLDASVVLFDPSKDIAVLAVPGLTAPVIPLAPDPATSGENAIVLGYPGGGPYTASAARVRETLDLSGPTIHRDGTVEREVYTVRGQVRAGNSGGPLVDTDGQVLGVVFGAAVTDDDTGYVLTLDEVGSELSAAQPSSTAVDTGACVLS</sequence>
<protein>
    <submittedName>
        <fullName evidence="6">MarP family serine protease</fullName>
        <ecNumber evidence="6">3.4.21.-</ecNumber>
    </submittedName>
</protein>
<dbReference type="InterPro" id="IPR009003">
    <property type="entry name" value="Peptidase_S1_PA"/>
</dbReference>
<evidence type="ECO:0000256" key="3">
    <source>
        <dbReference type="ARBA" id="ARBA00022989"/>
    </source>
</evidence>
<keyword evidence="6" id="KW-0378">Hydrolase</keyword>
<keyword evidence="7" id="KW-1185">Reference proteome</keyword>
<evidence type="ECO:0000256" key="1">
    <source>
        <dbReference type="ARBA" id="ARBA00004141"/>
    </source>
</evidence>
<evidence type="ECO:0000256" key="4">
    <source>
        <dbReference type="ARBA" id="ARBA00023136"/>
    </source>
</evidence>
<feature type="transmembrane region" description="Helical" evidence="5">
    <location>
        <begin position="29"/>
        <end position="50"/>
    </location>
</feature>
<evidence type="ECO:0000313" key="6">
    <source>
        <dbReference type="EMBL" id="MFC4376789.1"/>
    </source>
</evidence>
<evidence type="ECO:0000313" key="7">
    <source>
        <dbReference type="Proteomes" id="UP001595844"/>
    </source>
</evidence>
<organism evidence="6 7">
    <name type="scientific">Nocardia halotolerans</name>
    <dbReference type="NCBI Taxonomy" id="1755878"/>
    <lineage>
        <taxon>Bacteria</taxon>
        <taxon>Bacillati</taxon>
        <taxon>Actinomycetota</taxon>
        <taxon>Actinomycetes</taxon>
        <taxon>Mycobacteriales</taxon>
        <taxon>Nocardiaceae</taxon>
        <taxon>Nocardia</taxon>
    </lineage>
</organism>
<dbReference type="NCBIfam" id="NF033740">
    <property type="entry name" value="MarP_fam_protase"/>
    <property type="match status" value="1"/>
</dbReference>
<gene>
    <name evidence="6" type="ORF">ACFO5K_22115</name>
</gene>
<dbReference type="Gene3D" id="2.40.10.10">
    <property type="entry name" value="Trypsin-like serine proteases"/>
    <property type="match status" value="2"/>
</dbReference>
<feature type="transmembrane region" description="Helical" evidence="5">
    <location>
        <begin position="62"/>
        <end position="83"/>
    </location>
</feature>
<comment type="caution">
    <text evidence="6">The sequence shown here is derived from an EMBL/GenBank/DDBJ whole genome shotgun (WGS) entry which is preliminary data.</text>
</comment>
<dbReference type="Pfam" id="PF02674">
    <property type="entry name" value="Colicin_V"/>
    <property type="match status" value="1"/>
</dbReference>
<keyword evidence="4 5" id="KW-0472">Membrane</keyword>
<dbReference type="PANTHER" id="PTHR43019">
    <property type="entry name" value="SERINE ENDOPROTEASE DEGS"/>
    <property type="match status" value="1"/>
</dbReference>
<keyword evidence="3 5" id="KW-1133">Transmembrane helix</keyword>
<dbReference type="InterPro" id="IPR047680">
    <property type="entry name" value="MarP-like"/>
</dbReference>
<proteinExistence type="predicted"/>
<dbReference type="RefSeq" id="WP_378566147.1">
    <property type="nucleotide sequence ID" value="NZ_JBHSDL010000025.1"/>
</dbReference>
<dbReference type="InterPro" id="IPR001940">
    <property type="entry name" value="Peptidase_S1C"/>
</dbReference>